<dbReference type="EMBL" id="AGNK02004112">
    <property type="status" value="NOT_ANNOTATED_CDS"/>
    <property type="molecule type" value="Genomic_DNA"/>
</dbReference>
<evidence type="ECO:0000313" key="2">
    <source>
        <dbReference type="Proteomes" id="UP000004995"/>
    </source>
</evidence>
<proteinExistence type="predicted"/>
<dbReference type="InParanoid" id="K3YFE8"/>
<dbReference type="AlphaFoldDB" id="K3YFE8"/>
<dbReference type="OMA" id="YERNRRW"/>
<evidence type="ECO:0000313" key="1">
    <source>
        <dbReference type="EnsemblPlants" id="KQK96391"/>
    </source>
</evidence>
<reference evidence="1" key="2">
    <citation type="submission" date="2018-08" db="UniProtKB">
        <authorList>
            <consortium name="EnsemblPlants"/>
        </authorList>
    </citation>
    <scope>IDENTIFICATION</scope>
    <source>
        <strain evidence="1">Yugu1</strain>
    </source>
</reference>
<keyword evidence="2" id="KW-1185">Reference proteome</keyword>
<organism evidence="1 2">
    <name type="scientific">Setaria italica</name>
    <name type="common">Foxtail millet</name>
    <name type="synonym">Panicum italicum</name>
    <dbReference type="NCBI Taxonomy" id="4555"/>
    <lineage>
        <taxon>Eukaryota</taxon>
        <taxon>Viridiplantae</taxon>
        <taxon>Streptophyta</taxon>
        <taxon>Embryophyta</taxon>
        <taxon>Tracheophyta</taxon>
        <taxon>Spermatophyta</taxon>
        <taxon>Magnoliopsida</taxon>
        <taxon>Liliopsida</taxon>
        <taxon>Poales</taxon>
        <taxon>Poaceae</taxon>
        <taxon>PACMAD clade</taxon>
        <taxon>Panicoideae</taxon>
        <taxon>Panicodae</taxon>
        <taxon>Paniceae</taxon>
        <taxon>Cenchrinae</taxon>
        <taxon>Setaria</taxon>
    </lineage>
</organism>
<name>K3YFE8_SETIT</name>
<sequence>MTLGVLKKRFPILKVATFHTLKNQVKIPIAAAIFHDLIRLLHGDEEWLDHKPDNIDPTHFVSLPNGDQINDSGTAQGNALRDAITQEMWVQYQQHVN</sequence>
<dbReference type="HOGENOM" id="CLU_2350681_0_0_1"/>
<accession>K3YFE8</accession>
<reference evidence="2" key="1">
    <citation type="journal article" date="2012" name="Nat. Biotechnol.">
        <title>Reference genome sequence of the model plant Setaria.</title>
        <authorList>
            <person name="Bennetzen J.L."/>
            <person name="Schmutz J."/>
            <person name="Wang H."/>
            <person name="Percifield R."/>
            <person name="Hawkins J."/>
            <person name="Pontaroli A.C."/>
            <person name="Estep M."/>
            <person name="Feng L."/>
            <person name="Vaughn J.N."/>
            <person name="Grimwood J."/>
            <person name="Jenkins J."/>
            <person name="Barry K."/>
            <person name="Lindquist E."/>
            <person name="Hellsten U."/>
            <person name="Deshpande S."/>
            <person name="Wang X."/>
            <person name="Wu X."/>
            <person name="Mitros T."/>
            <person name="Triplett J."/>
            <person name="Yang X."/>
            <person name="Ye C.Y."/>
            <person name="Mauro-Herrera M."/>
            <person name="Wang L."/>
            <person name="Li P."/>
            <person name="Sharma M."/>
            <person name="Sharma R."/>
            <person name="Ronald P.C."/>
            <person name="Panaud O."/>
            <person name="Kellogg E.A."/>
            <person name="Brutnell T.P."/>
            <person name="Doust A.N."/>
            <person name="Tuskan G.A."/>
            <person name="Rokhsar D."/>
            <person name="Devos K.M."/>
        </authorList>
    </citation>
    <scope>NUCLEOTIDE SEQUENCE [LARGE SCALE GENOMIC DNA]</scope>
    <source>
        <strain evidence="2">cv. Yugu1</strain>
    </source>
</reference>
<dbReference type="Gramene" id="KQK96391">
    <property type="protein sequence ID" value="KQK96391"/>
    <property type="gene ID" value="SETIT_012966mg"/>
</dbReference>
<dbReference type="EnsemblPlants" id="KQK96391">
    <property type="protein sequence ID" value="KQK96391"/>
    <property type="gene ID" value="SETIT_012966mg"/>
</dbReference>
<dbReference type="Proteomes" id="UP000004995">
    <property type="component" value="Unassembled WGS sequence"/>
</dbReference>
<protein>
    <submittedName>
        <fullName evidence="1">Uncharacterized protein</fullName>
    </submittedName>
</protein>